<keyword evidence="2" id="KW-1185">Reference proteome</keyword>
<dbReference type="Gene3D" id="3.30.420.10">
    <property type="entry name" value="Ribonuclease H-like superfamily/Ribonuclease H"/>
    <property type="match status" value="1"/>
</dbReference>
<dbReference type="PANTHER" id="PTHR33939">
    <property type="entry name" value="PROTEIN CBG22215"/>
    <property type="match status" value="1"/>
</dbReference>
<gene>
    <name evidence="1" type="ORF">ANN_23812</name>
</gene>
<dbReference type="EMBL" id="JAJSOF020000025">
    <property type="protein sequence ID" value="KAJ4435234.1"/>
    <property type="molecule type" value="Genomic_DNA"/>
</dbReference>
<dbReference type="PANTHER" id="PTHR33939:SF1">
    <property type="entry name" value="DUF4371 DOMAIN-CONTAINING PROTEIN"/>
    <property type="match status" value="1"/>
</dbReference>
<proteinExistence type="predicted"/>
<accession>A0ABQ8SM50</accession>
<sequence length="163" mass="18621">MIEWMDAKGIGYRTDMVKDELIEQIKIANVNKKFDKYVVDSMAEQAGHTVFRLPPYHRVLNPIEAVSSKVKGYVALNNKSFKLKLNEVRTLLNEGLKLVTPHMWRSFIRHVEGEEEKFWKSDGLCDTIVDRFVINPTECSSSGGEDEKGSFLKKSAPCLSLIR</sequence>
<organism evidence="1 2">
    <name type="scientific">Periplaneta americana</name>
    <name type="common">American cockroach</name>
    <name type="synonym">Blatta americana</name>
    <dbReference type="NCBI Taxonomy" id="6978"/>
    <lineage>
        <taxon>Eukaryota</taxon>
        <taxon>Metazoa</taxon>
        <taxon>Ecdysozoa</taxon>
        <taxon>Arthropoda</taxon>
        <taxon>Hexapoda</taxon>
        <taxon>Insecta</taxon>
        <taxon>Pterygota</taxon>
        <taxon>Neoptera</taxon>
        <taxon>Polyneoptera</taxon>
        <taxon>Dictyoptera</taxon>
        <taxon>Blattodea</taxon>
        <taxon>Blattoidea</taxon>
        <taxon>Blattidae</taxon>
        <taxon>Blattinae</taxon>
        <taxon>Periplaneta</taxon>
    </lineage>
</organism>
<reference evidence="1 2" key="1">
    <citation type="journal article" date="2022" name="Allergy">
        <title>Genome assembly and annotation of Periplaneta americana reveal a comprehensive cockroach allergen profile.</title>
        <authorList>
            <person name="Wang L."/>
            <person name="Xiong Q."/>
            <person name="Saelim N."/>
            <person name="Wang L."/>
            <person name="Nong W."/>
            <person name="Wan A.T."/>
            <person name="Shi M."/>
            <person name="Liu X."/>
            <person name="Cao Q."/>
            <person name="Hui J.H.L."/>
            <person name="Sookrung N."/>
            <person name="Leung T.F."/>
            <person name="Tungtrongchitr A."/>
            <person name="Tsui S.K.W."/>
        </authorList>
    </citation>
    <scope>NUCLEOTIDE SEQUENCE [LARGE SCALE GENOMIC DNA]</scope>
    <source>
        <strain evidence="1">PWHHKU_190912</strain>
    </source>
</reference>
<evidence type="ECO:0000313" key="2">
    <source>
        <dbReference type="Proteomes" id="UP001148838"/>
    </source>
</evidence>
<protein>
    <recommendedName>
        <fullName evidence="3">Tc1-like transposase DDE domain-containing protein</fullName>
    </recommendedName>
</protein>
<evidence type="ECO:0000313" key="1">
    <source>
        <dbReference type="EMBL" id="KAJ4435234.1"/>
    </source>
</evidence>
<evidence type="ECO:0008006" key="3">
    <source>
        <dbReference type="Google" id="ProtNLM"/>
    </source>
</evidence>
<dbReference type="Proteomes" id="UP001148838">
    <property type="component" value="Unassembled WGS sequence"/>
</dbReference>
<comment type="caution">
    <text evidence="1">The sequence shown here is derived from an EMBL/GenBank/DDBJ whole genome shotgun (WGS) entry which is preliminary data.</text>
</comment>
<dbReference type="InterPro" id="IPR036397">
    <property type="entry name" value="RNaseH_sf"/>
</dbReference>
<name>A0ABQ8SM50_PERAM</name>